<comment type="caution">
    <text evidence="7">The sequence shown here is derived from an EMBL/GenBank/DDBJ whole genome shotgun (WGS) entry which is preliminary data.</text>
</comment>
<keyword evidence="5 6" id="KW-0472">Membrane</keyword>
<dbReference type="SUPFAM" id="SSF140478">
    <property type="entry name" value="LemA-like"/>
    <property type="match status" value="1"/>
</dbReference>
<proteinExistence type="inferred from homology"/>
<organism evidence="7 8">
    <name type="scientific">Candidatus Daviesbacteria bacterium GW2011_GWA2_38_24</name>
    <dbReference type="NCBI Taxonomy" id="1618422"/>
    <lineage>
        <taxon>Bacteria</taxon>
        <taxon>Candidatus Daviesiibacteriota</taxon>
    </lineage>
</organism>
<comment type="similarity">
    <text evidence="2">Belongs to the LemA family.</text>
</comment>
<evidence type="ECO:0000256" key="2">
    <source>
        <dbReference type="ARBA" id="ARBA00008854"/>
    </source>
</evidence>
<evidence type="ECO:0000313" key="8">
    <source>
        <dbReference type="Proteomes" id="UP000034235"/>
    </source>
</evidence>
<accession>A0A0G0JJW8</accession>
<name>A0A0G0JJW8_9BACT</name>
<keyword evidence="3 6" id="KW-0812">Transmembrane</keyword>
<dbReference type="Pfam" id="PF04011">
    <property type="entry name" value="LemA"/>
    <property type="match status" value="1"/>
</dbReference>
<evidence type="ECO:0000256" key="1">
    <source>
        <dbReference type="ARBA" id="ARBA00004167"/>
    </source>
</evidence>
<keyword evidence="4 6" id="KW-1133">Transmembrane helix</keyword>
<dbReference type="Proteomes" id="UP000034235">
    <property type="component" value="Unassembled WGS sequence"/>
</dbReference>
<protein>
    <submittedName>
        <fullName evidence="7">LemA family protein</fullName>
    </submittedName>
</protein>
<gene>
    <name evidence="7" type="ORF">US86_C0001G0029</name>
</gene>
<reference evidence="7 8" key="1">
    <citation type="journal article" date="2015" name="Nature">
        <title>rRNA introns, odd ribosomes, and small enigmatic genomes across a large radiation of phyla.</title>
        <authorList>
            <person name="Brown C.T."/>
            <person name="Hug L.A."/>
            <person name="Thomas B.C."/>
            <person name="Sharon I."/>
            <person name="Castelle C.J."/>
            <person name="Singh A."/>
            <person name="Wilkins M.J."/>
            <person name="Williams K.H."/>
            <person name="Banfield J.F."/>
        </authorList>
    </citation>
    <scope>NUCLEOTIDE SEQUENCE [LARGE SCALE GENOMIC DNA]</scope>
</reference>
<dbReference type="GO" id="GO:0016020">
    <property type="term" value="C:membrane"/>
    <property type="evidence" value="ECO:0007669"/>
    <property type="project" value="UniProtKB-SubCell"/>
</dbReference>
<evidence type="ECO:0000256" key="3">
    <source>
        <dbReference type="ARBA" id="ARBA00022692"/>
    </source>
</evidence>
<dbReference type="PATRIC" id="fig|1618422.5.peg.30"/>
<dbReference type="PANTHER" id="PTHR34478">
    <property type="entry name" value="PROTEIN LEMA"/>
    <property type="match status" value="1"/>
</dbReference>
<dbReference type="InterPro" id="IPR023353">
    <property type="entry name" value="LemA-like_dom_sf"/>
</dbReference>
<evidence type="ECO:0000313" key="7">
    <source>
        <dbReference type="EMBL" id="KKQ67102.1"/>
    </source>
</evidence>
<comment type="subcellular location">
    <subcellularLocation>
        <location evidence="1">Membrane</location>
        <topology evidence="1">Single-pass membrane protein</topology>
    </subcellularLocation>
</comment>
<evidence type="ECO:0000256" key="4">
    <source>
        <dbReference type="ARBA" id="ARBA00022989"/>
    </source>
</evidence>
<feature type="transmembrane region" description="Helical" evidence="6">
    <location>
        <begin position="6"/>
        <end position="27"/>
    </location>
</feature>
<evidence type="ECO:0000256" key="6">
    <source>
        <dbReference type="SAM" id="Phobius"/>
    </source>
</evidence>
<dbReference type="EMBL" id="LBUP01000001">
    <property type="protein sequence ID" value="KKQ67102.1"/>
    <property type="molecule type" value="Genomic_DNA"/>
</dbReference>
<dbReference type="InterPro" id="IPR007156">
    <property type="entry name" value="MamQ_LemA"/>
</dbReference>
<evidence type="ECO:0000256" key="5">
    <source>
        <dbReference type="ARBA" id="ARBA00023136"/>
    </source>
</evidence>
<dbReference type="Gene3D" id="1.20.1440.20">
    <property type="entry name" value="LemA-like domain"/>
    <property type="match status" value="1"/>
</dbReference>
<dbReference type="PANTHER" id="PTHR34478:SF2">
    <property type="entry name" value="MEMBRANE PROTEIN"/>
    <property type="match status" value="1"/>
</dbReference>
<sequence>MTALLIAGGILLLIVVFVIAIYNSLIIKRNRVHEAYSQIDVQLKRRSSLIPNLIETVQGYVKHEKEVLTEVTKARTALMEAKGPHNQADANNMLTGALKSLFAVAENYPDLKASENFKQLQTELSDTETKVAAARQFYNVNVLDFNTSLQTFPNFIFANMFNFRQEEFFKATEEEKADIKVNF</sequence>
<dbReference type="AlphaFoldDB" id="A0A0G0JJW8"/>